<evidence type="ECO:0000256" key="6">
    <source>
        <dbReference type="ARBA" id="ARBA00023136"/>
    </source>
</evidence>
<evidence type="ECO:0000256" key="8">
    <source>
        <dbReference type="SAM" id="Phobius"/>
    </source>
</evidence>
<comment type="similarity">
    <text evidence="2">Belongs to the bacterial sugar transferase family.</text>
</comment>
<feature type="transmembrane region" description="Helical" evidence="8">
    <location>
        <begin position="150"/>
        <end position="166"/>
    </location>
</feature>
<evidence type="ECO:0000259" key="9">
    <source>
        <dbReference type="Pfam" id="PF02397"/>
    </source>
</evidence>
<sequence length="540" mass="58779">MSQATERVIAPHHPAADAVPQSSRRHSLRNPFRAFRTTVGMAPAGGHRIAPPGGTVDGLVTLRLPGTDSAAYWRERYRRSVLMTDVVLVVLAAALGGHASALAFTDPDRPAAVVAGVVTLLWVGMLQLFRTRSARSMAVGATEYKRVVDATAATAGLFAILALLVGGTGGRYFLLIAFPAGLAGLLAGRWLWRVWLHRRRIHGCALSDVVVVGQPADVQYVLRQIERKSGAAYRVVGVVLDGEATSEDEVETSLASRHTPSFLGTHHVTSAVARLHADAVIVAGTLTGGNRAIRDLGWSLEESRAELILVSSLTNVAGPRISVRPVEGLPLMHVAQPTFDGGRHLVKRTMDIAVSAVAVLLMLPLFGVLALMIHRDSPGGVFFAQTRTGRRGAPFRMYKFRTMRADAEQQKAALVLANEGAGPLFKLKDDPRVTRIGTWLRHHSLDELPQFWNVLKGDMSLVGPRPPLPDEVAAYAGHEGRRLFIKPGLTGLWQINGRSNLGWDESVRLDLYYVENWSVTGDLQIMWRTFKVMIQPEGAY</sequence>
<comment type="caution">
    <text evidence="10">The sequence shown here is derived from an EMBL/GenBank/DDBJ whole genome shotgun (WGS) entry which is preliminary data.</text>
</comment>
<keyword evidence="3 10" id="KW-0808">Transferase</keyword>
<dbReference type="RefSeq" id="WP_344225889.1">
    <property type="nucleotide sequence ID" value="NZ_BAAALH010000001.1"/>
</dbReference>
<keyword evidence="11" id="KW-1185">Reference proteome</keyword>
<accession>A0ABV8XYX9</accession>
<dbReference type="InterPro" id="IPR003362">
    <property type="entry name" value="Bact_transf"/>
</dbReference>
<dbReference type="GO" id="GO:0016740">
    <property type="term" value="F:transferase activity"/>
    <property type="evidence" value="ECO:0007669"/>
    <property type="project" value="UniProtKB-KW"/>
</dbReference>
<evidence type="ECO:0000313" key="10">
    <source>
        <dbReference type="EMBL" id="MFC4430765.1"/>
    </source>
</evidence>
<feature type="domain" description="Bacterial sugar transferase" evidence="9">
    <location>
        <begin position="347"/>
        <end position="534"/>
    </location>
</feature>
<feature type="transmembrane region" description="Helical" evidence="8">
    <location>
        <begin position="110"/>
        <end position="129"/>
    </location>
</feature>
<evidence type="ECO:0000256" key="5">
    <source>
        <dbReference type="ARBA" id="ARBA00022989"/>
    </source>
</evidence>
<evidence type="ECO:0000313" key="11">
    <source>
        <dbReference type="Proteomes" id="UP001595965"/>
    </source>
</evidence>
<dbReference type="NCBIfam" id="TIGR03025">
    <property type="entry name" value="EPS_sugtrans"/>
    <property type="match status" value="1"/>
</dbReference>
<evidence type="ECO:0000256" key="4">
    <source>
        <dbReference type="ARBA" id="ARBA00022692"/>
    </source>
</evidence>
<evidence type="ECO:0000256" key="3">
    <source>
        <dbReference type="ARBA" id="ARBA00022679"/>
    </source>
</evidence>
<name>A0ABV8XYX9_9MICC</name>
<comment type="subcellular location">
    <subcellularLocation>
        <location evidence="1">Membrane</location>
        <topology evidence="1">Multi-pass membrane protein</topology>
    </subcellularLocation>
</comment>
<dbReference type="Proteomes" id="UP001595965">
    <property type="component" value="Unassembled WGS sequence"/>
</dbReference>
<organism evidence="10 11">
    <name type="scientific">Citricoccus alkalitolerans</name>
    <dbReference type="NCBI Taxonomy" id="246603"/>
    <lineage>
        <taxon>Bacteria</taxon>
        <taxon>Bacillati</taxon>
        <taxon>Actinomycetota</taxon>
        <taxon>Actinomycetes</taxon>
        <taxon>Micrococcales</taxon>
        <taxon>Micrococcaceae</taxon>
        <taxon>Citricoccus</taxon>
    </lineage>
</organism>
<dbReference type="PANTHER" id="PTHR30576:SF10">
    <property type="entry name" value="SLL5057 PROTEIN"/>
    <property type="match status" value="1"/>
</dbReference>
<dbReference type="InterPro" id="IPR017475">
    <property type="entry name" value="EPS_sugar_tfrase"/>
</dbReference>
<keyword evidence="4 8" id="KW-0812">Transmembrane</keyword>
<protein>
    <submittedName>
        <fullName evidence="10">Sugar transferase</fullName>
        <ecNumber evidence="10">2.7.8.-</ecNumber>
    </submittedName>
</protein>
<reference evidence="11" key="1">
    <citation type="journal article" date="2019" name="Int. J. Syst. Evol. Microbiol.">
        <title>The Global Catalogue of Microorganisms (GCM) 10K type strain sequencing project: providing services to taxonomists for standard genome sequencing and annotation.</title>
        <authorList>
            <consortium name="The Broad Institute Genomics Platform"/>
            <consortium name="The Broad Institute Genome Sequencing Center for Infectious Disease"/>
            <person name="Wu L."/>
            <person name="Ma J."/>
        </authorList>
    </citation>
    <scope>NUCLEOTIDE SEQUENCE [LARGE SCALE GENOMIC DNA]</scope>
    <source>
        <strain evidence="11">CGMCC 1.12125</strain>
    </source>
</reference>
<dbReference type="Pfam" id="PF02397">
    <property type="entry name" value="Bac_transf"/>
    <property type="match status" value="1"/>
</dbReference>
<dbReference type="EMBL" id="JBHSEN010000002">
    <property type="protein sequence ID" value="MFC4430765.1"/>
    <property type="molecule type" value="Genomic_DNA"/>
</dbReference>
<keyword evidence="5 8" id="KW-1133">Transmembrane helix</keyword>
<proteinExistence type="inferred from homology"/>
<dbReference type="PANTHER" id="PTHR30576">
    <property type="entry name" value="COLANIC BIOSYNTHESIS UDP-GLUCOSE LIPID CARRIER TRANSFERASE"/>
    <property type="match status" value="1"/>
</dbReference>
<evidence type="ECO:0000256" key="2">
    <source>
        <dbReference type="ARBA" id="ARBA00006464"/>
    </source>
</evidence>
<evidence type="ECO:0000256" key="7">
    <source>
        <dbReference type="SAM" id="MobiDB-lite"/>
    </source>
</evidence>
<evidence type="ECO:0000256" key="1">
    <source>
        <dbReference type="ARBA" id="ARBA00004141"/>
    </source>
</evidence>
<dbReference type="EC" id="2.7.8.-" evidence="10"/>
<keyword evidence="6 8" id="KW-0472">Membrane</keyword>
<dbReference type="Pfam" id="PF13727">
    <property type="entry name" value="CoA_binding_3"/>
    <property type="match status" value="1"/>
</dbReference>
<gene>
    <name evidence="10" type="ORF">ACFO0K_13895</name>
</gene>
<feature type="transmembrane region" description="Helical" evidence="8">
    <location>
        <begin position="82"/>
        <end position="104"/>
    </location>
</feature>
<feature type="transmembrane region" description="Helical" evidence="8">
    <location>
        <begin position="172"/>
        <end position="192"/>
    </location>
</feature>
<feature type="transmembrane region" description="Helical" evidence="8">
    <location>
        <begin position="352"/>
        <end position="373"/>
    </location>
</feature>
<feature type="region of interest" description="Disordered" evidence="7">
    <location>
        <begin position="1"/>
        <end position="27"/>
    </location>
</feature>